<dbReference type="Proteomes" id="UP000006589">
    <property type="component" value="Chromosome"/>
</dbReference>
<organism evidence="2 3">
    <name type="scientific">Methylobacterium radiotolerans (strain ATCC 27329 / DSM 1819 / JCM 2831 / NBRC 15690 / NCIMB 10815 / 0-1)</name>
    <dbReference type="NCBI Taxonomy" id="426355"/>
    <lineage>
        <taxon>Bacteria</taxon>
        <taxon>Pseudomonadati</taxon>
        <taxon>Pseudomonadota</taxon>
        <taxon>Alphaproteobacteria</taxon>
        <taxon>Hyphomicrobiales</taxon>
        <taxon>Methylobacteriaceae</taxon>
        <taxon>Methylobacterium</taxon>
    </lineage>
</organism>
<dbReference type="Pfam" id="PF13665">
    <property type="entry name" value="Tox-PAAR-like"/>
    <property type="match status" value="1"/>
</dbReference>
<gene>
    <name evidence="2" type="ordered locus">Mrad2831_1161</name>
</gene>
<evidence type="ECO:0000256" key="1">
    <source>
        <dbReference type="SAM" id="MobiDB-lite"/>
    </source>
</evidence>
<accession>B1M1Y5</accession>
<feature type="compositionally biased region" description="Polar residues" evidence="1">
    <location>
        <begin position="379"/>
        <end position="394"/>
    </location>
</feature>
<name>B1M1Y5_METRJ</name>
<evidence type="ECO:0000313" key="2">
    <source>
        <dbReference type="EMBL" id="ACB23170.1"/>
    </source>
</evidence>
<feature type="region of interest" description="Disordered" evidence="1">
    <location>
        <begin position="379"/>
        <end position="408"/>
    </location>
</feature>
<dbReference type="GeneID" id="31780856"/>
<sequence length="408" mass="43743">MSLPREGARTTRDGIVVSTAMDWCRSPQAIVPYRIHTQGQIEGACTVASVRQNDEPSYVSSSLIKACYGDEAGTGGGVLSGTHGGTCEPKTYSSTVRIEDKGVVSHSDELWMNNKNTFGKLTHLRDINSYPALRRVKVAPTLRLAQAGAGTMTDAVPIGGEAISIPKPGLAAGAVVGGIALHELDALREDRAIQNAAQQRDLNLQNTNDVLAARAYVWAKNMAPMSYWDVPWSGPRNESVARSVAKMERTHPGTVGAAGQGDPDAKKRLEAAIAAGLATAGALQTIRITRSSKRNNCRRTVVISRSRSPLAAKHIEVAQASGQPRELTLDRPGTNQRRAANMRRSGLPPISLYDRDEYPPATFVESTNASVKYVPLSDNRSAGQQLKAQMNTPTRADEGRKVTITTGP</sequence>
<dbReference type="OrthoDB" id="8002936at2"/>
<reference evidence="2 3" key="1">
    <citation type="submission" date="2008-03" db="EMBL/GenBank/DDBJ databases">
        <title>Complete sequence of chromosome of Methylobacterium radiotolerans JCM 2831.</title>
        <authorList>
            <consortium name="US DOE Joint Genome Institute"/>
            <person name="Copeland A."/>
            <person name="Lucas S."/>
            <person name="Lapidus A."/>
            <person name="Glavina del Rio T."/>
            <person name="Dalin E."/>
            <person name="Tice H."/>
            <person name="Bruce D."/>
            <person name="Goodwin L."/>
            <person name="Pitluck S."/>
            <person name="Kiss H."/>
            <person name="Brettin T."/>
            <person name="Detter J.C."/>
            <person name="Han C."/>
            <person name="Kuske C.R."/>
            <person name="Schmutz J."/>
            <person name="Larimer F."/>
            <person name="Land M."/>
            <person name="Hauser L."/>
            <person name="Kyrpides N."/>
            <person name="Mikhailova N."/>
            <person name="Marx C.J."/>
            <person name="Richardson P."/>
        </authorList>
    </citation>
    <scope>NUCLEOTIDE SEQUENCE [LARGE SCALE GENOMIC DNA]</scope>
    <source>
        <strain evidence="3">ATCC 27329 / DSM 1819 / JCM 2831 / NBRC 15690 / NCIMB 10815 / 0-1</strain>
    </source>
</reference>
<dbReference type="AlphaFoldDB" id="B1M1Y5"/>
<protein>
    <submittedName>
        <fullName evidence="2">Uncharacterized protein</fullName>
    </submittedName>
</protein>
<dbReference type="EMBL" id="CP001001">
    <property type="protein sequence ID" value="ACB23170.1"/>
    <property type="molecule type" value="Genomic_DNA"/>
</dbReference>
<dbReference type="STRING" id="426355.Mrad2831_1161"/>
<dbReference type="eggNOG" id="COG3209">
    <property type="taxonomic scope" value="Bacteria"/>
</dbReference>
<proteinExistence type="predicted"/>
<dbReference type="KEGG" id="mrd:Mrad2831_1161"/>
<dbReference type="RefSeq" id="WP_012318160.1">
    <property type="nucleotide sequence ID" value="NC_010505.1"/>
</dbReference>
<dbReference type="HOGENOM" id="CLU_674072_0_0_5"/>
<evidence type="ECO:0000313" key="3">
    <source>
        <dbReference type="Proteomes" id="UP000006589"/>
    </source>
</evidence>